<name>A0A7R9HVG5_9NEOP</name>
<dbReference type="AlphaFoldDB" id="A0A7R9HVG5"/>
<organism evidence="1">
    <name type="scientific">Timema monikensis</name>
    <dbReference type="NCBI Taxonomy" id="170555"/>
    <lineage>
        <taxon>Eukaryota</taxon>
        <taxon>Metazoa</taxon>
        <taxon>Ecdysozoa</taxon>
        <taxon>Arthropoda</taxon>
        <taxon>Hexapoda</taxon>
        <taxon>Insecta</taxon>
        <taxon>Pterygota</taxon>
        <taxon>Neoptera</taxon>
        <taxon>Polyneoptera</taxon>
        <taxon>Phasmatodea</taxon>
        <taxon>Timematodea</taxon>
        <taxon>Timematoidea</taxon>
        <taxon>Timematidae</taxon>
        <taxon>Timema</taxon>
    </lineage>
</organism>
<evidence type="ECO:0000313" key="1">
    <source>
        <dbReference type="EMBL" id="CAD7435939.1"/>
    </source>
</evidence>
<sequence>MEADAGPSTASKYKGMFEYRTEDEQIIVSHLIHDLKPHITLKLPLGLPSYILFMCIRHTDFINDANKFHSLMTATINALKEVGAYFNKFILNTFLQYR</sequence>
<reference evidence="1" key="1">
    <citation type="submission" date="2020-11" db="EMBL/GenBank/DDBJ databases">
        <authorList>
            <person name="Tran Van P."/>
        </authorList>
    </citation>
    <scope>NUCLEOTIDE SEQUENCE</scope>
</reference>
<proteinExistence type="predicted"/>
<accession>A0A7R9HVG5</accession>
<gene>
    <name evidence="1" type="ORF">TMSB3V08_LOCUS12585</name>
</gene>
<protein>
    <submittedName>
        <fullName evidence="1">Uncharacterized protein</fullName>
    </submittedName>
</protein>
<dbReference type="EMBL" id="OB805138">
    <property type="protein sequence ID" value="CAD7435939.1"/>
    <property type="molecule type" value="Genomic_DNA"/>
</dbReference>